<feature type="transmembrane region" description="Helical" evidence="2">
    <location>
        <begin position="399"/>
        <end position="422"/>
    </location>
</feature>
<comment type="caution">
    <text evidence="3">The sequence shown here is derived from an EMBL/GenBank/DDBJ whole genome shotgun (WGS) entry which is preliminary data.</text>
</comment>
<feature type="transmembrane region" description="Helical" evidence="2">
    <location>
        <begin position="232"/>
        <end position="257"/>
    </location>
</feature>
<evidence type="ECO:0000313" key="4">
    <source>
        <dbReference type="Proteomes" id="UP000237222"/>
    </source>
</evidence>
<feature type="transmembrane region" description="Helical" evidence="2">
    <location>
        <begin position="277"/>
        <end position="298"/>
    </location>
</feature>
<feature type="transmembrane region" description="Helical" evidence="2">
    <location>
        <begin position="51"/>
        <end position="70"/>
    </location>
</feature>
<name>A0A2S4HDP0_9GAMM</name>
<accession>A0A2S4HDP0</accession>
<organism evidence="3 4">
    <name type="scientific">Zhongshania marina</name>
    <dbReference type="NCBI Taxonomy" id="2304603"/>
    <lineage>
        <taxon>Bacteria</taxon>
        <taxon>Pseudomonadati</taxon>
        <taxon>Pseudomonadota</taxon>
        <taxon>Gammaproteobacteria</taxon>
        <taxon>Cellvibrionales</taxon>
        <taxon>Spongiibacteraceae</taxon>
        <taxon>Zhongshania</taxon>
    </lineage>
</organism>
<dbReference type="RefSeq" id="WP_103685071.1">
    <property type="nucleotide sequence ID" value="NZ_PQGG01000031.1"/>
</dbReference>
<feature type="transmembrane region" description="Helical" evidence="2">
    <location>
        <begin position="442"/>
        <end position="461"/>
    </location>
</feature>
<dbReference type="EMBL" id="PQGG01000031">
    <property type="protein sequence ID" value="POP52088.1"/>
    <property type="molecule type" value="Genomic_DNA"/>
</dbReference>
<dbReference type="OrthoDB" id="8481281at2"/>
<feature type="compositionally biased region" description="Basic and acidic residues" evidence="1">
    <location>
        <begin position="619"/>
        <end position="630"/>
    </location>
</feature>
<evidence type="ECO:0000313" key="3">
    <source>
        <dbReference type="EMBL" id="POP52088.1"/>
    </source>
</evidence>
<gene>
    <name evidence="3" type="ORF">C0068_13870</name>
</gene>
<feature type="transmembrane region" description="Helical" evidence="2">
    <location>
        <begin position="21"/>
        <end position="39"/>
    </location>
</feature>
<protein>
    <submittedName>
        <fullName evidence="3">Uncharacterized protein</fullName>
    </submittedName>
</protein>
<proteinExistence type="predicted"/>
<feature type="compositionally biased region" description="Polar residues" evidence="1">
    <location>
        <begin position="592"/>
        <end position="603"/>
    </location>
</feature>
<reference evidence="3" key="1">
    <citation type="submission" date="2018-01" db="EMBL/GenBank/DDBJ databases">
        <authorList>
            <person name="Yu X.-D."/>
        </authorList>
    </citation>
    <scope>NUCLEOTIDE SEQUENCE</scope>
    <source>
        <strain evidence="3">ZX-21</strain>
    </source>
</reference>
<dbReference type="AlphaFoldDB" id="A0A2S4HDP0"/>
<keyword evidence="2" id="KW-1133">Transmembrane helix</keyword>
<feature type="transmembrane region" description="Helical" evidence="2">
    <location>
        <begin position="192"/>
        <end position="212"/>
    </location>
</feature>
<evidence type="ECO:0000256" key="1">
    <source>
        <dbReference type="SAM" id="MobiDB-lite"/>
    </source>
</evidence>
<sequence>MAFDYGSIDLGLRNPFKMEGAVTAVRGVIVSLLGIYLLIDAAATVKDQPVAGWILVVFGLGLLASGITNASKGIVAMMRFFVGRNHPTSLAHNYSRSETSTAQEEASYVAYTKQRLTEMLVGRKNSTFIEPQGFLARFVHSVFRRLTYMPYPVRNMAQRLCGAWAQTLIALIAYAFVAFVSLAGFAGEVGEFIFPAYSVAFTVYLLLVWRSAGRAIGRMADTTIPTMGSMTLVKVVAVAILMPVVIGLGVKFVLSVSDLTLAEIDTYLAYLPRPYTILYLLGVLLGAAASTFVVAIMLNKRLNYADPKVEVSELRENWQESVHPNEIFINLDNLVMANRRYKEVPNRVYQELEPNLNEQVEGKGNFFGEMIQEIQPKFKAMDLGFIFERARLISLVSANVLFVIASILTLALAFSVADAYIYTKTLGDFAQLNAAQGAEVSSHISAIIHLFLVGVLIRAFAKILENSAHLFFAEMLFESNLIYLKVEGTFTESKISTGASIHDSTRSENTLVRSSITPWIIVCRTVSSTFAATGIQNLEHPRFILEMHKNDDELNSIRGDVINFLKDRESIAAITSQRDLRNASQIHEINKQSRAIATHQSPEALSKMEDDAGGYLRQQAERDAEPDQNK</sequence>
<feature type="transmembrane region" description="Helical" evidence="2">
    <location>
        <begin position="163"/>
        <end position="186"/>
    </location>
</feature>
<keyword evidence="2" id="KW-0472">Membrane</keyword>
<feature type="region of interest" description="Disordered" evidence="1">
    <location>
        <begin position="592"/>
        <end position="630"/>
    </location>
</feature>
<dbReference type="Proteomes" id="UP000237222">
    <property type="component" value="Unassembled WGS sequence"/>
</dbReference>
<keyword evidence="2" id="KW-0812">Transmembrane</keyword>
<evidence type="ECO:0000256" key="2">
    <source>
        <dbReference type="SAM" id="Phobius"/>
    </source>
</evidence>